<feature type="signal peptide" evidence="2">
    <location>
        <begin position="1"/>
        <end position="24"/>
    </location>
</feature>
<evidence type="ECO:0000256" key="1">
    <source>
        <dbReference type="SAM" id="MobiDB-lite"/>
    </source>
</evidence>
<reference evidence="3 4" key="1">
    <citation type="submission" date="2021-12" db="EMBL/GenBank/DDBJ databases">
        <title>Discovery of the Pendulisporaceae a myxobacterial family with distinct sporulation behavior and unique specialized metabolism.</title>
        <authorList>
            <person name="Garcia R."/>
            <person name="Popoff A."/>
            <person name="Bader C.D."/>
            <person name="Loehr J."/>
            <person name="Walesch S."/>
            <person name="Walt C."/>
            <person name="Boldt J."/>
            <person name="Bunk B."/>
            <person name="Haeckl F.J.F.P.J."/>
            <person name="Gunesch A.P."/>
            <person name="Birkelbach J."/>
            <person name="Nuebel U."/>
            <person name="Pietschmann T."/>
            <person name="Bach T."/>
            <person name="Mueller R."/>
        </authorList>
    </citation>
    <scope>NUCLEOTIDE SEQUENCE [LARGE SCALE GENOMIC DNA]</scope>
    <source>
        <strain evidence="3 4">MSr11954</strain>
    </source>
</reference>
<dbReference type="Gene3D" id="2.130.10.10">
    <property type="entry name" value="YVTN repeat-like/Quinoprotein amine dehydrogenase"/>
    <property type="match status" value="1"/>
</dbReference>
<keyword evidence="2" id="KW-0732">Signal</keyword>
<accession>A0ABZ2LU39</accession>
<dbReference type="EMBL" id="CP089984">
    <property type="protein sequence ID" value="WXB13306.1"/>
    <property type="molecule type" value="Genomic_DNA"/>
</dbReference>
<proteinExistence type="predicted"/>
<dbReference type="RefSeq" id="WP_394822928.1">
    <property type="nucleotide sequence ID" value="NZ_CP089984.1"/>
</dbReference>
<organism evidence="3 4">
    <name type="scientific">Pendulispora albinea</name>
    <dbReference type="NCBI Taxonomy" id="2741071"/>
    <lineage>
        <taxon>Bacteria</taxon>
        <taxon>Pseudomonadati</taxon>
        <taxon>Myxococcota</taxon>
        <taxon>Myxococcia</taxon>
        <taxon>Myxococcales</taxon>
        <taxon>Sorangiineae</taxon>
        <taxon>Pendulisporaceae</taxon>
        <taxon>Pendulispora</taxon>
    </lineage>
</organism>
<keyword evidence="4" id="KW-1185">Reference proteome</keyword>
<evidence type="ECO:0000256" key="2">
    <source>
        <dbReference type="SAM" id="SignalP"/>
    </source>
</evidence>
<feature type="region of interest" description="Disordered" evidence="1">
    <location>
        <begin position="243"/>
        <end position="264"/>
    </location>
</feature>
<feature type="chain" id="PRO_5047275192" evidence="2">
    <location>
        <begin position="25"/>
        <end position="1094"/>
    </location>
</feature>
<evidence type="ECO:0000313" key="3">
    <source>
        <dbReference type="EMBL" id="WXB13306.1"/>
    </source>
</evidence>
<gene>
    <name evidence="3" type="ORF">LZC94_36365</name>
</gene>
<sequence>MRRRRLVSISVAALLATALTAVLALSIASCTQNTTQRAVSSFEMAQKVDFVCIQLFERFEGDAPGLLRTIPPTPAPAANCPPAPAGLTAEFSRFHLFALVTQLARGEVAVVDLSGQAVIDIDRGTPGINFLPVGAKPTDVAVSPDGKMSFVATAETNKYAIYALPNRDVLGDWPQTYPLPPESTRPIPTLTTWPVCALPQQPLSVSVIPRGLPGDGTVGGGSPESNYEVAVVLPGDGRRPSQLITLDPKPFLRGADPLGTPDAERLEKTAGPRIEPGSLDDCKIAITGAVNLSGDLPSSWNPGPAWGNGIPKDTPDAGDAGAESTAAPLPMPPTPGCAAPPSADGGTAPVDAGAPVSYPLAPAMRPAPQGTYVARDGQILYVADGALPLIHVFDLSKPGSPRELAPLLATSQLTPERLVSLGQIAVSPPTRDYKKFLYAVDRSDGSIMVYDVTDPATSPRVPLTRPNPELNPFQPPDRIAFGSPIAAVSFARHDFSPRDQFGNVLPGGYRGALCNPNPRASFDPSAPDFDPGTLFRANMSGQSVNPVLGPLRMRGIFAFVTLTNGRMIAIDVDDWDSPCRRPIDLSDKVSDTTLAQTDGPGNLAKDAYHVKVATSQQIPTVTDEYYFPMGAPHRSRSKEVVRVDATYGSSRVPTIDGRPRLVLNGASLPAAGVEGGPYPLMVPTKDDFLYPGKSAFPPSNFDDTSPGVRFSFEAPEVHFEQSWAVVYEGVLPGMEGYTGTLKRTDDFQTITLSQPNVLFCRKGIEDYRIGQQRASDVLKAEEALQTPQTPLTSRDPKLPLEKRIADYVQITDEILDVADPYWGADNNDDGGSCWDKVVDEGAAPPQEPRARHDFCAAIFGGYAGQQRPSVFRDFPILEAYDDHLVLGRYGYETAKGPPSTSNRVVVGRDRSNAQFVSQLKCCFHNQAHFKIRTGGQWVTQSTFALYSHHVVKDEATGACVQSCATRDRLMNSRAPAVRSFDCADSAGKCREDSTKFVGRNSPLAMRNAALSFMIFNGHLGAADVVPERDTIWQFQTRGGYGALTLNLAGSSVAMSPQSMKFVEPFQQMAVVDGSSQGLIMVDLNNYILARSPYF</sequence>
<protein>
    <submittedName>
        <fullName evidence="3">Uncharacterized protein</fullName>
    </submittedName>
</protein>
<name>A0ABZ2LU39_9BACT</name>
<dbReference type="PROSITE" id="PS51257">
    <property type="entry name" value="PROKAR_LIPOPROTEIN"/>
    <property type="match status" value="1"/>
</dbReference>
<dbReference type="InterPro" id="IPR015943">
    <property type="entry name" value="WD40/YVTN_repeat-like_dom_sf"/>
</dbReference>
<feature type="region of interest" description="Disordered" evidence="1">
    <location>
        <begin position="304"/>
        <end position="333"/>
    </location>
</feature>
<evidence type="ECO:0000313" key="4">
    <source>
        <dbReference type="Proteomes" id="UP001370348"/>
    </source>
</evidence>
<dbReference type="SUPFAM" id="SSF101908">
    <property type="entry name" value="Putative isomerase YbhE"/>
    <property type="match status" value="1"/>
</dbReference>
<dbReference type="Proteomes" id="UP001370348">
    <property type="component" value="Chromosome"/>
</dbReference>